<keyword evidence="3" id="KW-0408">Iron</keyword>
<proteinExistence type="predicted"/>
<dbReference type="Pfam" id="PF01058">
    <property type="entry name" value="Oxidored_q6"/>
    <property type="match status" value="1"/>
</dbReference>
<name>A0A9E5MN57_9GAMM</name>
<dbReference type="InterPro" id="IPR051349">
    <property type="entry name" value="Hydrogenase_assoc-protein"/>
</dbReference>
<comment type="caution">
    <text evidence="5">The sequence shown here is derived from an EMBL/GenBank/DDBJ whole genome shotgun (WGS) entry which is preliminary data.</text>
</comment>
<evidence type="ECO:0000256" key="2">
    <source>
        <dbReference type="ARBA" id="ARBA00023002"/>
    </source>
</evidence>
<dbReference type="Proteomes" id="UP000787472">
    <property type="component" value="Unassembled WGS sequence"/>
</dbReference>
<evidence type="ECO:0000256" key="1">
    <source>
        <dbReference type="ARBA" id="ARBA00001927"/>
    </source>
</evidence>
<evidence type="ECO:0000313" key="5">
    <source>
        <dbReference type="EMBL" id="NHO67300.1"/>
    </source>
</evidence>
<protein>
    <submittedName>
        <fullName evidence="5">Oxidoreductase</fullName>
    </submittedName>
</protein>
<dbReference type="SUPFAM" id="SSF56770">
    <property type="entry name" value="HydA/Nqo6-like"/>
    <property type="match status" value="1"/>
</dbReference>
<gene>
    <name evidence="5" type="ORF">G8770_17260</name>
</gene>
<dbReference type="InterPro" id="IPR006137">
    <property type="entry name" value="NADH_UbQ_OxRdtase-like_20kDa"/>
</dbReference>
<comment type="cofactor">
    <cofactor evidence="1">
        <name>[3Fe-4S] cluster</name>
        <dbReference type="ChEBI" id="CHEBI:21137"/>
    </cofactor>
</comment>
<keyword evidence="3" id="KW-0479">Metal-binding</keyword>
<reference evidence="5" key="1">
    <citation type="submission" date="2020-03" db="EMBL/GenBank/DDBJ databases">
        <authorList>
            <person name="Guo F."/>
        </authorList>
    </citation>
    <scope>NUCLEOTIDE SEQUENCE</scope>
    <source>
        <strain evidence="5">JCM 30134</strain>
    </source>
</reference>
<accession>A0A9E5MN57</accession>
<keyword evidence="3" id="KW-0003">3Fe-4S</keyword>
<dbReference type="GO" id="GO:0016491">
    <property type="term" value="F:oxidoreductase activity"/>
    <property type="evidence" value="ECO:0007669"/>
    <property type="project" value="UniProtKB-KW"/>
</dbReference>
<keyword evidence="3" id="KW-0411">Iron-sulfur</keyword>
<organism evidence="5 6">
    <name type="scientific">Pseudomaricurvus hydrocarbonicus</name>
    <dbReference type="NCBI Taxonomy" id="1470433"/>
    <lineage>
        <taxon>Bacteria</taxon>
        <taxon>Pseudomonadati</taxon>
        <taxon>Pseudomonadota</taxon>
        <taxon>Gammaproteobacteria</taxon>
        <taxon>Cellvibrionales</taxon>
        <taxon>Cellvibrionaceae</taxon>
        <taxon>Pseudomaricurvus</taxon>
    </lineage>
</organism>
<evidence type="ECO:0000259" key="4">
    <source>
        <dbReference type="Pfam" id="PF01058"/>
    </source>
</evidence>
<dbReference type="Gene3D" id="3.40.50.700">
    <property type="entry name" value="NADH:ubiquinone oxidoreductase-like, 20kDa subunit"/>
    <property type="match status" value="1"/>
</dbReference>
<feature type="domain" description="NADH:ubiquinone oxidoreductase-like 20kDa subunit" evidence="4">
    <location>
        <begin position="32"/>
        <end position="168"/>
    </location>
</feature>
<dbReference type="AlphaFoldDB" id="A0A9E5MN57"/>
<keyword evidence="2" id="KW-0560">Oxidoreductase</keyword>
<sequence length="284" mass="30985">MTEATSTSKHPSPSDDAPAGKAKLAVWKFTSCDGCQLSLLDCEDELLTLAGQVDIAYFMEASSRQLPGPYDLSIVEGSITTPEQRELIQAVRAQSRFLIAIGACATAGGIQALRNMAQVDDYIQIVYANPEYIDTLDRSTPLSDHVNIDFELRGCPINKHQLVEVISAFLNRRRPRISEHAVCVECKLNNTVCVAVSRGEACMGPVTQAGCGALCPRYHRPCYGCYGPKENANPQALIDWQSSLGIETVKILENFTNFNTAAPPFHNAASSIRRDRQNPPGKSP</sequence>
<dbReference type="PANTHER" id="PTHR42845:SF2">
    <property type="entry name" value="F420-NON-REDUCING HYDROGENASE VHU SUBUNIT G"/>
    <property type="match status" value="1"/>
</dbReference>
<dbReference type="RefSeq" id="WP_167189744.1">
    <property type="nucleotide sequence ID" value="NZ_JAAONZ010000015.1"/>
</dbReference>
<keyword evidence="6" id="KW-1185">Reference proteome</keyword>
<dbReference type="InterPro" id="IPR037024">
    <property type="entry name" value="NiFe_Hase_small_N_sf"/>
</dbReference>
<dbReference type="EMBL" id="JAAONZ010000015">
    <property type="protein sequence ID" value="NHO67300.1"/>
    <property type="molecule type" value="Genomic_DNA"/>
</dbReference>
<evidence type="ECO:0000313" key="6">
    <source>
        <dbReference type="Proteomes" id="UP000787472"/>
    </source>
</evidence>
<dbReference type="PANTHER" id="PTHR42845">
    <property type="entry name" value="COENZYME F420-REDUCING HYDROGENASE, GAMMA SUBUNIT"/>
    <property type="match status" value="1"/>
</dbReference>
<evidence type="ECO:0000256" key="3">
    <source>
        <dbReference type="ARBA" id="ARBA00023291"/>
    </source>
</evidence>
<dbReference type="GO" id="GO:0051538">
    <property type="term" value="F:3 iron, 4 sulfur cluster binding"/>
    <property type="evidence" value="ECO:0007669"/>
    <property type="project" value="UniProtKB-KW"/>
</dbReference>